<accession>A0ABT9TI30</accession>
<dbReference type="CDD" id="cd12167">
    <property type="entry name" value="2-Hacid_dh_8"/>
    <property type="match status" value="1"/>
</dbReference>
<reference evidence="5 6" key="1">
    <citation type="submission" date="2023-07" db="EMBL/GenBank/DDBJ databases">
        <title>Sorghum-associated microbial communities from plants grown in Nebraska, USA.</title>
        <authorList>
            <person name="Schachtman D."/>
        </authorList>
    </citation>
    <scope>NUCLEOTIDE SEQUENCE [LARGE SCALE GENOMIC DNA]</scope>
    <source>
        <strain evidence="5 6">CC523</strain>
    </source>
</reference>
<dbReference type="SUPFAM" id="SSF51735">
    <property type="entry name" value="NAD(P)-binding Rossmann-fold domains"/>
    <property type="match status" value="1"/>
</dbReference>
<organism evidence="5 6">
    <name type="scientific">Paenarthrobacter nicotinovorans</name>
    <name type="common">Arthrobacter nicotinovorans</name>
    <dbReference type="NCBI Taxonomy" id="29320"/>
    <lineage>
        <taxon>Bacteria</taxon>
        <taxon>Bacillati</taxon>
        <taxon>Actinomycetota</taxon>
        <taxon>Actinomycetes</taxon>
        <taxon>Micrococcales</taxon>
        <taxon>Micrococcaceae</taxon>
        <taxon>Paenarthrobacter</taxon>
    </lineage>
</organism>
<evidence type="ECO:0000256" key="3">
    <source>
        <dbReference type="ARBA" id="ARBA00023027"/>
    </source>
</evidence>
<dbReference type="Pfam" id="PF02826">
    <property type="entry name" value="2-Hacid_dh_C"/>
    <property type="match status" value="1"/>
</dbReference>
<evidence type="ECO:0000313" key="6">
    <source>
        <dbReference type="Proteomes" id="UP001244563"/>
    </source>
</evidence>
<dbReference type="RefSeq" id="WP_231949037.1">
    <property type="nucleotide sequence ID" value="NZ_BDDW01000001.1"/>
</dbReference>
<sequence length="341" mass="36040">MTTNLQHAGTIKAAFVMGRSNLPTLFSTEDLARLRGIVTLLDPEPVSDFTVPSTLERLRDAELLITGWGAPLIDAFVLDHLPRLRCIVHAAGTVKTFLSPEVYTRGIQVSSSAAANAVPVAEFTFAAIVMGLKRARRFSEQLRMTGASRNAVGFPTIGTNGVTIGLVGASRVGRQVIGLLKNLDARVLVYDPYLTAVEAAELGVESVGLDQLCALSDVVSIHAPDIAETRGIIGAQQLALMKDGTLVINTARGALIDAAALTAELVSGRLDAYLDVTDPEPLPADSVLHTLPNVVLTPHIAGAMGNEIHRLGSHAVTEVRRLSEGLPLAYPVLAADLARIA</sequence>
<dbReference type="InterPro" id="IPR029753">
    <property type="entry name" value="D-isomer_DH_CS"/>
</dbReference>
<evidence type="ECO:0000256" key="2">
    <source>
        <dbReference type="ARBA" id="ARBA00023002"/>
    </source>
</evidence>
<dbReference type="Proteomes" id="UP001244563">
    <property type="component" value="Unassembled WGS sequence"/>
</dbReference>
<dbReference type="SUPFAM" id="SSF52283">
    <property type="entry name" value="Formate/glycerate dehydrogenase catalytic domain-like"/>
    <property type="match status" value="1"/>
</dbReference>
<comment type="similarity">
    <text evidence="1">Belongs to the D-isomer specific 2-hydroxyacid dehydrogenase family.</text>
</comment>
<dbReference type="PANTHER" id="PTHR42789">
    <property type="entry name" value="D-ISOMER SPECIFIC 2-HYDROXYACID DEHYDROGENASE FAMILY PROTEIN (AFU_ORTHOLOGUE AFUA_6G10090)"/>
    <property type="match status" value="1"/>
</dbReference>
<dbReference type="EMBL" id="JAUSSW010000001">
    <property type="protein sequence ID" value="MDQ0100721.1"/>
    <property type="molecule type" value="Genomic_DNA"/>
</dbReference>
<dbReference type="InterPro" id="IPR050857">
    <property type="entry name" value="D-2-hydroxyacid_DH"/>
</dbReference>
<keyword evidence="3" id="KW-0520">NAD</keyword>
<evidence type="ECO:0000256" key="1">
    <source>
        <dbReference type="ARBA" id="ARBA00005854"/>
    </source>
</evidence>
<comment type="caution">
    <text evidence="5">The sequence shown here is derived from an EMBL/GenBank/DDBJ whole genome shotgun (WGS) entry which is preliminary data.</text>
</comment>
<dbReference type="Gene3D" id="3.40.50.720">
    <property type="entry name" value="NAD(P)-binding Rossmann-like Domain"/>
    <property type="match status" value="2"/>
</dbReference>
<dbReference type="InterPro" id="IPR006140">
    <property type="entry name" value="D-isomer_DH_NAD-bd"/>
</dbReference>
<feature type="domain" description="D-isomer specific 2-hydroxyacid dehydrogenase NAD-binding" evidence="4">
    <location>
        <begin position="127"/>
        <end position="301"/>
    </location>
</feature>
<dbReference type="PROSITE" id="PS00671">
    <property type="entry name" value="D_2_HYDROXYACID_DH_3"/>
    <property type="match status" value="1"/>
</dbReference>
<dbReference type="PANTHER" id="PTHR42789:SF1">
    <property type="entry name" value="D-ISOMER SPECIFIC 2-HYDROXYACID DEHYDROGENASE FAMILY PROTEIN (AFU_ORTHOLOGUE AFUA_6G10090)"/>
    <property type="match status" value="1"/>
</dbReference>
<protein>
    <submittedName>
        <fullName evidence="5">Phosphoglycerate dehydrogenase-like enzyme</fullName>
    </submittedName>
</protein>
<proteinExistence type="inferred from homology"/>
<dbReference type="PROSITE" id="PS00670">
    <property type="entry name" value="D_2_HYDROXYACID_DH_2"/>
    <property type="match status" value="1"/>
</dbReference>
<evidence type="ECO:0000259" key="4">
    <source>
        <dbReference type="Pfam" id="PF02826"/>
    </source>
</evidence>
<name>A0ABT9TI30_PAENI</name>
<dbReference type="InterPro" id="IPR036291">
    <property type="entry name" value="NAD(P)-bd_dom_sf"/>
</dbReference>
<gene>
    <name evidence="5" type="ORF">J2T10_000340</name>
</gene>
<keyword evidence="6" id="KW-1185">Reference proteome</keyword>
<keyword evidence="2" id="KW-0560">Oxidoreductase</keyword>
<evidence type="ECO:0000313" key="5">
    <source>
        <dbReference type="EMBL" id="MDQ0100721.1"/>
    </source>
</evidence>